<reference evidence="6" key="1">
    <citation type="submission" date="2023-11" db="EMBL/GenBank/DDBJ databases">
        <authorList>
            <person name="De Vega J J."/>
            <person name="De Vega J J."/>
        </authorList>
    </citation>
    <scope>NUCLEOTIDE SEQUENCE</scope>
</reference>
<name>A0AAD2H9N1_9AGAR</name>
<comment type="caution">
    <text evidence="6">The sequence shown here is derived from an EMBL/GenBank/DDBJ whole genome shotgun (WGS) entry which is preliminary data.</text>
</comment>
<dbReference type="Proteomes" id="UP001295794">
    <property type="component" value="Unassembled WGS sequence"/>
</dbReference>
<dbReference type="SUPFAM" id="SSF144232">
    <property type="entry name" value="HIT/MYND zinc finger-like"/>
    <property type="match status" value="1"/>
</dbReference>
<evidence type="ECO:0000256" key="4">
    <source>
        <dbReference type="PROSITE-ProRule" id="PRU00134"/>
    </source>
</evidence>
<keyword evidence="2 4" id="KW-0863">Zinc-finger</keyword>
<protein>
    <recommendedName>
        <fullName evidence="5">MYND-type domain-containing protein</fullName>
    </recommendedName>
</protein>
<evidence type="ECO:0000256" key="1">
    <source>
        <dbReference type="ARBA" id="ARBA00022723"/>
    </source>
</evidence>
<evidence type="ECO:0000313" key="7">
    <source>
        <dbReference type="Proteomes" id="UP001295794"/>
    </source>
</evidence>
<dbReference type="AlphaFoldDB" id="A0AAD2H9N1"/>
<accession>A0AAD2H9N1</accession>
<proteinExistence type="predicted"/>
<dbReference type="EMBL" id="CAVNYO010000169">
    <property type="protein sequence ID" value="CAK5270754.1"/>
    <property type="molecule type" value="Genomic_DNA"/>
</dbReference>
<dbReference type="InterPro" id="IPR002893">
    <property type="entry name" value="Znf_MYND"/>
</dbReference>
<keyword evidence="7" id="KW-1185">Reference proteome</keyword>
<sequence>MHPSLAISNVAKLPLLLKAHARAVLTALRTRETPDAVRSRLNVLLFDISAADKSLNPMTPLINQRLVPVFFAVLDPVGIPTILTWLETADEQRRGIVHVKERLGEAAASLRALGDLCQSGLDAGARGDVWTRAWEWISFFDTYRDILPKTWVQVGPMSAKFTAVWLFDAFTGIATGVGSKDARDPMNLDKMPGYRVFLARTWAHYARQTGPDTDEAYGQFTKLLARTLGRWDSTTFAELGGGDNIAILTCKHIQRLFPRPDTPPTEAKIDVLLHILPVLMAILRPPPNAPMPYGQDRKLRAALLANGITAPLTVLVQAIQFNPNDSQLPPEGSLFTTLLPQVSGCLIDFPAHSRLCESLRAGLLNLFAICVNPRNTLNPRAGRRFVETILKEQLLPGTVYHSVMEQLVIALPPLRKRISKAIEFGYPDLLQEWNSFLQIFDNHACVMQTPKAAEESFRACDYLPCGQLRSKYEVKRCSGCEVVWYCSEICQAKDWTGGGHSSLCSALNAQRNKSPLSRKDRSFLRDIVIRYYLDSRVDILRSTVSYLQDSPRSVFPITKFTFIHGMCGWQVVPATKMKPNEMQAILTERSRNSLGTMHIHVVIVRSGDQEIEEWIPFRMSDARLTEGLGEVALSSGLTQGGSEDVDYVTRQGLALLVGRLKGKMAETHQLWV</sequence>
<evidence type="ECO:0000259" key="5">
    <source>
        <dbReference type="PROSITE" id="PS50865"/>
    </source>
</evidence>
<dbReference type="Pfam" id="PF01753">
    <property type="entry name" value="zf-MYND"/>
    <property type="match status" value="1"/>
</dbReference>
<keyword evidence="1" id="KW-0479">Metal-binding</keyword>
<dbReference type="GO" id="GO:0008270">
    <property type="term" value="F:zinc ion binding"/>
    <property type="evidence" value="ECO:0007669"/>
    <property type="project" value="UniProtKB-KW"/>
</dbReference>
<organism evidence="6 7">
    <name type="scientific">Mycena citricolor</name>
    <dbReference type="NCBI Taxonomy" id="2018698"/>
    <lineage>
        <taxon>Eukaryota</taxon>
        <taxon>Fungi</taxon>
        <taxon>Dikarya</taxon>
        <taxon>Basidiomycota</taxon>
        <taxon>Agaricomycotina</taxon>
        <taxon>Agaricomycetes</taxon>
        <taxon>Agaricomycetidae</taxon>
        <taxon>Agaricales</taxon>
        <taxon>Marasmiineae</taxon>
        <taxon>Mycenaceae</taxon>
        <taxon>Mycena</taxon>
    </lineage>
</organism>
<evidence type="ECO:0000256" key="3">
    <source>
        <dbReference type="ARBA" id="ARBA00022833"/>
    </source>
</evidence>
<dbReference type="PROSITE" id="PS50865">
    <property type="entry name" value="ZF_MYND_2"/>
    <property type="match status" value="1"/>
</dbReference>
<dbReference type="Gene3D" id="6.10.140.2220">
    <property type="match status" value="1"/>
</dbReference>
<feature type="domain" description="MYND-type" evidence="5">
    <location>
        <begin position="462"/>
        <end position="504"/>
    </location>
</feature>
<keyword evidence="3" id="KW-0862">Zinc</keyword>
<evidence type="ECO:0000313" key="6">
    <source>
        <dbReference type="EMBL" id="CAK5270754.1"/>
    </source>
</evidence>
<gene>
    <name evidence="6" type="ORF">MYCIT1_LOCUS15429</name>
</gene>
<evidence type="ECO:0000256" key="2">
    <source>
        <dbReference type="ARBA" id="ARBA00022771"/>
    </source>
</evidence>